<dbReference type="SUPFAM" id="SSF50630">
    <property type="entry name" value="Acid proteases"/>
    <property type="match status" value="1"/>
</dbReference>
<dbReference type="Pfam" id="PF05618">
    <property type="entry name" value="Zn_protease"/>
    <property type="match status" value="1"/>
</dbReference>
<dbReference type="InterPro" id="IPR021109">
    <property type="entry name" value="Peptidase_aspartic_dom_sf"/>
</dbReference>
<protein>
    <recommendedName>
        <fullName evidence="1">Retropepsin-like aspartic endopeptidase domain-containing protein</fullName>
    </recommendedName>
</protein>
<gene>
    <name evidence="2" type="ORF">Rhal01_00308</name>
</gene>
<dbReference type="PANTHER" id="PTHR38037:SF2">
    <property type="entry name" value="ATP-DEPENDENT ZINC PROTEASE DOMAIN-CONTAINING PROTEIN-RELATED"/>
    <property type="match status" value="1"/>
</dbReference>
<evidence type="ECO:0000313" key="2">
    <source>
        <dbReference type="EMBL" id="GAA5494150.1"/>
    </source>
</evidence>
<dbReference type="PANTHER" id="PTHR38037">
    <property type="entry name" value="ZN_PROTEASE DOMAIN-CONTAINING PROTEIN"/>
    <property type="match status" value="1"/>
</dbReference>
<dbReference type="InterPro" id="IPR008503">
    <property type="entry name" value="Asp_endopeptidase"/>
</dbReference>
<sequence>MDKKVIGRSEKVWFPNWGIENVNARIDTGAMTSSLHAEHIEVFQKEGEEWIRFWFDGHEGEHVEAKVVKDTLVKSSNGEAMHRYFVTTTIEFADGAEHEVLLSLANRSAMKHPVLIGRRLLSGKFLVDSGLSFVLGKKRGSA</sequence>
<accession>A0ABP9UWR1</accession>
<reference evidence="2 3" key="1">
    <citation type="submission" date="2024-02" db="EMBL/GenBank/DDBJ databases">
        <title>Rubritalea halochordaticola NBRC 107102.</title>
        <authorList>
            <person name="Ichikawa N."/>
            <person name="Katano-Makiyama Y."/>
            <person name="Hidaka K."/>
        </authorList>
    </citation>
    <scope>NUCLEOTIDE SEQUENCE [LARGE SCALE GENOMIC DNA]</scope>
    <source>
        <strain evidence="2 3">NBRC 107102</strain>
    </source>
</reference>
<organism evidence="2 3">
    <name type="scientific">Rubritalea halochordaticola</name>
    <dbReference type="NCBI Taxonomy" id="714537"/>
    <lineage>
        <taxon>Bacteria</taxon>
        <taxon>Pseudomonadati</taxon>
        <taxon>Verrucomicrobiota</taxon>
        <taxon>Verrucomicrobiia</taxon>
        <taxon>Verrucomicrobiales</taxon>
        <taxon>Rubritaleaceae</taxon>
        <taxon>Rubritalea</taxon>
    </lineage>
</organism>
<comment type="caution">
    <text evidence="2">The sequence shown here is derived from an EMBL/GenBank/DDBJ whole genome shotgun (WGS) entry which is preliminary data.</text>
</comment>
<dbReference type="EMBL" id="BAABRL010000001">
    <property type="protein sequence ID" value="GAA5494150.1"/>
    <property type="molecule type" value="Genomic_DNA"/>
</dbReference>
<feature type="domain" description="Retropepsin-like aspartic endopeptidase" evidence="1">
    <location>
        <begin position="5"/>
        <end position="137"/>
    </location>
</feature>
<evidence type="ECO:0000313" key="3">
    <source>
        <dbReference type="Proteomes" id="UP001424741"/>
    </source>
</evidence>
<dbReference type="RefSeq" id="WP_346187169.1">
    <property type="nucleotide sequence ID" value="NZ_BAABRL010000001.1"/>
</dbReference>
<proteinExistence type="predicted"/>
<name>A0ABP9UWR1_9BACT</name>
<evidence type="ECO:0000259" key="1">
    <source>
        <dbReference type="Pfam" id="PF05618"/>
    </source>
</evidence>
<dbReference type="Proteomes" id="UP001424741">
    <property type="component" value="Unassembled WGS sequence"/>
</dbReference>
<keyword evidence="3" id="KW-1185">Reference proteome</keyword>
<dbReference type="Gene3D" id="2.40.70.10">
    <property type="entry name" value="Acid Proteases"/>
    <property type="match status" value="1"/>
</dbReference>